<evidence type="ECO:0000313" key="2">
    <source>
        <dbReference type="EMBL" id="GAA1559668.1"/>
    </source>
</evidence>
<dbReference type="Proteomes" id="UP001501470">
    <property type="component" value="Unassembled WGS sequence"/>
</dbReference>
<reference evidence="3" key="1">
    <citation type="journal article" date="2019" name="Int. J. Syst. Evol. Microbiol.">
        <title>The Global Catalogue of Microorganisms (GCM) 10K type strain sequencing project: providing services to taxonomists for standard genome sequencing and annotation.</title>
        <authorList>
            <consortium name="The Broad Institute Genomics Platform"/>
            <consortium name="The Broad Institute Genome Sequencing Center for Infectious Disease"/>
            <person name="Wu L."/>
            <person name="Ma J."/>
        </authorList>
    </citation>
    <scope>NUCLEOTIDE SEQUENCE [LARGE SCALE GENOMIC DNA]</scope>
    <source>
        <strain evidence="3">JCM 15933</strain>
    </source>
</reference>
<accession>A0ABN2CL78</accession>
<proteinExistence type="predicted"/>
<feature type="region of interest" description="Disordered" evidence="1">
    <location>
        <begin position="69"/>
        <end position="103"/>
    </location>
</feature>
<keyword evidence="3" id="KW-1185">Reference proteome</keyword>
<name>A0ABN2CL78_9ACTN</name>
<sequence>MARRPAQQGEAPGSAVAAAAEASGFVRQSFGEWETVHRLRRHVNDGADATGPRDGSPALAREGRLERCARHGGQATAPLGDGRAGSGEPRHAVTSACGDLGMR</sequence>
<feature type="compositionally biased region" description="Low complexity" evidence="1">
    <location>
        <begin position="9"/>
        <end position="20"/>
    </location>
</feature>
<feature type="region of interest" description="Disordered" evidence="1">
    <location>
        <begin position="1"/>
        <end position="20"/>
    </location>
</feature>
<evidence type="ECO:0000313" key="3">
    <source>
        <dbReference type="Proteomes" id="UP001501470"/>
    </source>
</evidence>
<gene>
    <name evidence="2" type="ORF">GCM10009827_095930</name>
</gene>
<feature type="region of interest" description="Disordered" evidence="1">
    <location>
        <begin position="42"/>
        <end position="61"/>
    </location>
</feature>
<comment type="caution">
    <text evidence="2">The sequence shown here is derived from an EMBL/GenBank/DDBJ whole genome shotgun (WGS) entry which is preliminary data.</text>
</comment>
<organism evidence="2 3">
    <name type="scientific">Dactylosporangium maewongense</name>
    <dbReference type="NCBI Taxonomy" id="634393"/>
    <lineage>
        <taxon>Bacteria</taxon>
        <taxon>Bacillati</taxon>
        <taxon>Actinomycetota</taxon>
        <taxon>Actinomycetes</taxon>
        <taxon>Micromonosporales</taxon>
        <taxon>Micromonosporaceae</taxon>
        <taxon>Dactylosporangium</taxon>
    </lineage>
</organism>
<evidence type="ECO:0000256" key="1">
    <source>
        <dbReference type="SAM" id="MobiDB-lite"/>
    </source>
</evidence>
<dbReference type="EMBL" id="BAAAQD010000028">
    <property type="protein sequence ID" value="GAA1559668.1"/>
    <property type="molecule type" value="Genomic_DNA"/>
</dbReference>
<protein>
    <submittedName>
        <fullName evidence="2">Uncharacterized protein</fullName>
    </submittedName>
</protein>